<keyword evidence="6 8" id="KW-1133">Transmembrane helix</keyword>
<dbReference type="CDD" id="cd06261">
    <property type="entry name" value="TM_PBP2"/>
    <property type="match status" value="2"/>
</dbReference>
<comment type="caution">
    <text evidence="11">The sequence shown here is derived from an EMBL/GenBank/DDBJ whole genome shotgun (WGS) entry which is preliminary data.</text>
</comment>
<evidence type="ECO:0000256" key="3">
    <source>
        <dbReference type="ARBA" id="ARBA00022475"/>
    </source>
</evidence>
<feature type="transmembrane region" description="Helical" evidence="8">
    <location>
        <begin position="393"/>
        <end position="414"/>
    </location>
</feature>
<dbReference type="PANTHER" id="PTHR43357:SF4">
    <property type="entry name" value="INNER MEMBRANE ABC TRANSPORTER PERMEASE PROTEIN YDCV"/>
    <property type="match status" value="1"/>
</dbReference>
<dbReference type="SUPFAM" id="SSF161098">
    <property type="entry name" value="MetI-like"/>
    <property type="match status" value="2"/>
</dbReference>
<feature type="transmembrane region" description="Helical" evidence="8">
    <location>
        <begin position="426"/>
        <end position="449"/>
    </location>
</feature>
<dbReference type="PROSITE" id="PS50928">
    <property type="entry name" value="ABC_TM1"/>
    <property type="match status" value="2"/>
</dbReference>
<keyword evidence="4" id="KW-0997">Cell inner membrane</keyword>
<feature type="transmembrane region" description="Helical" evidence="8">
    <location>
        <begin position="323"/>
        <end position="351"/>
    </location>
</feature>
<dbReference type="EMBL" id="BLKS01000001">
    <property type="protein sequence ID" value="GFG50696.1"/>
    <property type="molecule type" value="Genomic_DNA"/>
</dbReference>
<feature type="transmembrane region" description="Helical" evidence="8">
    <location>
        <begin position="170"/>
        <end position="193"/>
    </location>
</feature>
<protein>
    <submittedName>
        <fullName evidence="11">Iron ABC transporter permease</fullName>
    </submittedName>
</protein>
<feature type="transmembrane region" description="Helical" evidence="8">
    <location>
        <begin position="280"/>
        <end position="302"/>
    </location>
</feature>
<evidence type="ECO:0000256" key="8">
    <source>
        <dbReference type="RuleBase" id="RU363032"/>
    </source>
</evidence>
<feature type="transmembrane region" description="Helical" evidence="8">
    <location>
        <begin position="35"/>
        <end position="60"/>
    </location>
</feature>
<feature type="transmembrane region" description="Helical" evidence="8">
    <location>
        <begin position="516"/>
        <end position="537"/>
    </location>
</feature>
<reference evidence="11 12" key="1">
    <citation type="journal article" date="2019" name="Emerg. Microbes Infect.">
        <title>Comprehensive subspecies identification of 175 nontuberculous mycobacteria species based on 7547 genomic profiles.</title>
        <authorList>
            <person name="Matsumoto Y."/>
            <person name="Kinjo T."/>
            <person name="Motooka D."/>
            <person name="Nabeya D."/>
            <person name="Jung N."/>
            <person name="Uechi K."/>
            <person name="Horii T."/>
            <person name="Iida T."/>
            <person name="Fujita J."/>
            <person name="Nakamura S."/>
        </authorList>
    </citation>
    <scope>NUCLEOTIDE SEQUENCE [LARGE SCALE GENOMIC DNA]</scope>
    <source>
        <strain evidence="11 12">JCM 6377</strain>
    </source>
</reference>
<evidence type="ECO:0000313" key="11">
    <source>
        <dbReference type="EMBL" id="GFG50696.1"/>
    </source>
</evidence>
<gene>
    <name evidence="11" type="ORF">MAGR_21370</name>
</gene>
<keyword evidence="5 8" id="KW-0812">Transmembrane</keyword>
<evidence type="ECO:0000256" key="7">
    <source>
        <dbReference type="ARBA" id="ARBA00023136"/>
    </source>
</evidence>
<dbReference type="Proteomes" id="UP000465302">
    <property type="component" value="Unassembled WGS sequence"/>
</dbReference>
<feature type="region of interest" description="Disordered" evidence="9">
    <location>
        <begin position="1"/>
        <end position="26"/>
    </location>
</feature>
<feature type="transmembrane region" description="Helical" evidence="8">
    <location>
        <begin position="127"/>
        <end position="150"/>
    </location>
</feature>
<comment type="subcellular location">
    <subcellularLocation>
        <location evidence="1">Cell inner membrane</location>
        <topology evidence="1">Multi-pass membrane protein</topology>
    </subcellularLocation>
    <subcellularLocation>
        <location evidence="8">Cell membrane</location>
        <topology evidence="8">Multi-pass membrane protein</topology>
    </subcellularLocation>
</comment>
<organism evidence="11 12">
    <name type="scientific">Mycolicibacterium agri</name>
    <name type="common">Mycobacterium agri</name>
    <dbReference type="NCBI Taxonomy" id="36811"/>
    <lineage>
        <taxon>Bacteria</taxon>
        <taxon>Bacillati</taxon>
        <taxon>Actinomycetota</taxon>
        <taxon>Actinomycetes</taxon>
        <taxon>Mycobacteriales</taxon>
        <taxon>Mycobacteriaceae</taxon>
        <taxon>Mycolicibacterium</taxon>
    </lineage>
</organism>
<sequence length="590" mass="63237">MATPTVELTPAPQAVRHRPRPNPGRLATGTLRRTVLPLVLYAVLAVLIVMPIALVLISAFTATTPRPGNIDVSSLTFDNFAAVFGAGARQAALNSLLIGVGSSIFALAIGGFLAFVTARTDVRWARFLYFVGLLPLFLPSYVGALAWSLLGGPNAGLLNVLARDLGLPAIVNIFNIGGLIFVLALYYAPYAFLLMHSAFSLMNPDLEEAARTHGARPGAVLRKITFPLATPAILGAAILIFVLTVENFPVAQIAGGGQLDTLPTYIFRLMNAAPSRGNEAAAVAIALIVIVLLVTAVQRRVVSRRSYTTVSGKGMKLRKFELGWFRTPALLIGIVYFFLSTVLPLLALVFITLHESPYVNTILGAFTGRRMGTGALEEALSSDVLLRATGNSVIVAIAAAAAGTLLAFVVSYVVNRTTLPGREGLGYLSMLPLAVPAIVLGLGLLWTWLMLPVPVYGTLLVMVIAFVAAQMPQGYQGASSSILQVDRELEDSAVMHGAHRAKAVWKITAPLLRVPLTSTFLLLLMLSMRELTVPLFLFTTDTRLLSIVIFDDFENGILQRSAATSLVYCVVIFVLTYAARRFGAEPRPAR</sequence>
<evidence type="ECO:0000259" key="10">
    <source>
        <dbReference type="PROSITE" id="PS50928"/>
    </source>
</evidence>
<feature type="transmembrane region" description="Helical" evidence="8">
    <location>
        <begin position="455"/>
        <end position="472"/>
    </location>
</feature>
<evidence type="ECO:0000256" key="6">
    <source>
        <dbReference type="ARBA" id="ARBA00022989"/>
    </source>
</evidence>
<proteinExistence type="inferred from homology"/>
<feature type="transmembrane region" description="Helical" evidence="8">
    <location>
        <begin position="224"/>
        <end position="245"/>
    </location>
</feature>
<dbReference type="Pfam" id="PF00528">
    <property type="entry name" value="BPD_transp_1"/>
    <property type="match status" value="2"/>
</dbReference>
<feature type="transmembrane region" description="Helical" evidence="8">
    <location>
        <begin position="557"/>
        <end position="578"/>
    </location>
</feature>
<dbReference type="InterPro" id="IPR000515">
    <property type="entry name" value="MetI-like"/>
</dbReference>
<evidence type="ECO:0000256" key="5">
    <source>
        <dbReference type="ARBA" id="ARBA00022692"/>
    </source>
</evidence>
<dbReference type="RefSeq" id="WP_234816296.1">
    <property type="nucleotide sequence ID" value="NZ_BLKS01000001.1"/>
</dbReference>
<dbReference type="AlphaFoldDB" id="A0A7I9W0C8"/>
<evidence type="ECO:0000313" key="12">
    <source>
        <dbReference type="Proteomes" id="UP000465302"/>
    </source>
</evidence>
<evidence type="ECO:0000256" key="4">
    <source>
        <dbReference type="ARBA" id="ARBA00022519"/>
    </source>
</evidence>
<evidence type="ECO:0000256" key="2">
    <source>
        <dbReference type="ARBA" id="ARBA00022448"/>
    </source>
</evidence>
<dbReference type="Gene3D" id="1.10.3720.10">
    <property type="entry name" value="MetI-like"/>
    <property type="match status" value="2"/>
</dbReference>
<evidence type="ECO:0000256" key="9">
    <source>
        <dbReference type="SAM" id="MobiDB-lite"/>
    </source>
</evidence>
<dbReference type="GO" id="GO:0005886">
    <property type="term" value="C:plasma membrane"/>
    <property type="evidence" value="ECO:0007669"/>
    <property type="project" value="UniProtKB-SubCell"/>
</dbReference>
<comment type="similarity">
    <text evidence="8">Belongs to the binding-protein-dependent transport system permease family.</text>
</comment>
<keyword evidence="2 8" id="KW-0813">Transport</keyword>
<keyword evidence="3" id="KW-1003">Cell membrane</keyword>
<name>A0A7I9W0C8_MYCAG</name>
<dbReference type="GO" id="GO:0055085">
    <property type="term" value="P:transmembrane transport"/>
    <property type="evidence" value="ECO:0007669"/>
    <property type="project" value="InterPro"/>
</dbReference>
<keyword evidence="7 8" id="KW-0472">Membrane</keyword>
<feature type="domain" description="ABC transmembrane type-1" evidence="10">
    <location>
        <begin position="389"/>
        <end position="579"/>
    </location>
</feature>
<evidence type="ECO:0000256" key="1">
    <source>
        <dbReference type="ARBA" id="ARBA00004429"/>
    </source>
</evidence>
<dbReference type="PANTHER" id="PTHR43357">
    <property type="entry name" value="INNER MEMBRANE ABC TRANSPORTER PERMEASE PROTEIN YDCV"/>
    <property type="match status" value="1"/>
</dbReference>
<accession>A0A7I9W0C8</accession>
<feature type="domain" description="ABC transmembrane type-1" evidence="10">
    <location>
        <begin position="92"/>
        <end position="298"/>
    </location>
</feature>
<feature type="transmembrane region" description="Helical" evidence="8">
    <location>
        <begin position="96"/>
        <end position="115"/>
    </location>
</feature>
<dbReference type="InterPro" id="IPR035906">
    <property type="entry name" value="MetI-like_sf"/>
</dbReference>